<dbReference type="EMBL" id="JAJJML010000001">
    <property type="protein sequence ID" value="MCC9033241.1"/>
    <property type="molecule type" value="Genomic_DNA"/>
</dbReference>
<proteinExistence type="predicted"/>
<dbReference type="PROSITE" id="PS50042">
    <property type="entry name" value="CNMP_BINDING_3"/>
    <property type="match status" value="1"/>
</dbReference>
<dbReference type="PANTHER" id="PTHR24567">
    <property type="entry name" value="CRP FAMILY TRANSCRIPTIONAL REGULATORY PROTEIN"/>
    <property type="match status" value="1"/>
</dbReference>
<dbReference type="Pfam" id="PF00027">
    <property type="entry name" value="cNMP_binding"/>
    <property type="match status" value="1"/>
</dbReference>
<dbReference type="SUPFAM" id="SSF51206">
    <property type="entry name" value="cAMP-binding domain-like"/>
    <property type="match status" value="1"/>
</dbReference>
<dbReference type="GO" id="GO:0003700">
    <property type="term" value="F:DNA-binding transcription factor activity"/>
    <property type="evidence" value="ECO:0007669"/>
    <property type="project" value="TreeGrafter"/>
</dbReference>
<feature type="domain" description="HTH crp-type" evidence="5">
    <location>
        <begin position="131"/>
        <end position="198"/>
    </location>
</feature>
<name>A0A9Q3UTL0_9FLAO</name>
<dbReference type="PANTHER" id="PTHR24567:SF26">
    <property type="entry name" value="REGULATORY PROTEIN YEIL"/>
    <property type="match status" value="1"/>
</dbReference>
<protein>
    <submittedName>
        <fullName evidence="7">Crp/Fnr family transcriptional regulator</fullName>
    </submittedName>
</protein>
<reference evidence="8" key="2">
    <citation type="submission" date="2023-07" db="EMBL/GenBank/DDBJ databases">
        <title>Description of novel Chryseobacterium sp. strain C-2.</title>
        <authorList>
            <person name="Saticioglu I.B."/>
        </authorList>
    </citation>
    <scope>NUCLEOTIDE SEQUENCE [LARGE SCALE GENOMIC DNA]</scope>
    <source>
        <strain evidence="8">C-2</strain>
    </source>
</reference>
<sequence>MVIHQQILEYAGAVIRNYIPSETIFTQGESANYYFQIVSGNVKMNIYDESGKESIQHLLQDGDCIGESLLFMDRSYPMNAVALNSCEVLSLTKQKFLALLEEKPKVCFEMNKVLSQKLYFKQIMAQNMCSQSPTVKLKTLMDYMKSFECPKKRFTFQIPLTRQQMANLTGLCVETVIRTLKKMERDGKLLIENGKILY</sequence>
<evidence type="ECO:0000313" key="7">
    <source>
        <dbReference type="EMBL" id="MCC9033241.1"/>
    </source>
</evidence>
<dbReference type="Pfam" id="PF13545">
    <property type="entry name" value="HTH_Crp_2"/>
    <property type="match status" value="1"/>
</dbReference>
<dbReference type="GO" id="GO:0005829">
    <property type="term" value="C:cytosol"/>
    <property type="evidence" value="ECO:0007669"/>
    <property type="project" value="TreeGrafter"/>
</dbReference>
<dbReference type="InterPro" id="IPR014710">
    <property type="entry name" value="RmlC-like_jellyroll"/>
</dbReference>
<dbReference type="EMBL" id="JACXXP010000004">
    <property type="protein sequence ID" value="MBD3904186.1"/>
    <property type="molecule type" value="Genomic_DNA"/>
</dbReference>
<evidence type="ECO:0000313" key="8">
    <source>
        <dbReference type="Proteomes" id="UP000603715"/>
    </source>
</evidence>
<evidence type="ECO:0000313" key="9">
    <source>
        <dbReference type="Proteomes" id="UP001107960"/>
    </source>
</evidence>
<dbReference type="Proteomes" id="UP000603715">
    <property type="component" value="Unassembled WGS sequence"/>
</dbReference>
<dbReference type="InterPro" id="IPR018490">
    <property type="entry name" value="cNMP-bd_dom_sf"/>
</dbReference>
<evidence type="ECO:0000256" key="2">
    <source>
        <dbReference type="ARBA" id="ARBA00023125"/>
    </source>
</evidence>
<dbReference type="SUPFAM" id="SSF46785">
    <property type="entry name" value="Winged helix' DNA-binding domain"/>
    <property type="match status" value="1"/>
</dbReference>
<evidence type="ECO:0000313" key="6">
    <source>
        <dbReference type="EMBL" id="MBD3904186.1"/>
    </source>
</evidence>
<organism evidence="7 9">
    <name type="scientific">Chryseobacterium muglaense</name>
    <dbReference type="NCBI Taxonomy" id="2893752"/>
    <lineage>
        <taxon>Bacteria</taxon>
        <taxon>Pseudomonadati</taxon>
        <taxon>Bacteroidota</taxon>
        <taxon>Flavobacteriia</taxon>
        <taxon>Flavobacteriales</taxon>
        <taxon>Weeksellaceae</taxon>
        <taxon>Chryseobacterium group</taxon>
        <taxon>Chryseobacterium</taxon>
    </lineage>
</organism>
<dbReference type="InterPro" id="IPR000595">
    <property type="entry name" value="cNMP-bd_dom"/>
</dbReference>
<keyword evidence="1" id="KW-0805">Transcription regulation</keyword>
<dbReference type="GO" id="GO:0003677">
    <property type="term" value="F:DNA binding"/>
    <property type="evidence" value="ECO:0007669"/>
    <property type="project" value="UniProtKB-KW"/>
</dbReference>
<reference evidence="7" key="1">
    <citation type="submission" date="2021-11" db="EMBL/GenBank/DDBJ databases">
        <title>Description of novel Chryseobacterium species.</title>
        <authorList>
            <person name="Saticioglu I.B."/>
            <person name="Ay H."/>
            <person name="Altun S."/>
            <person name="Duman M."/>
        </authorList>
    </citation>
    <scope>NUCLEOTIDE SEQUENCE</scope>
    <source>
        <strain evidence="7">C-39</strain>
    </source>
</reference>
<gene>
    <name evidence="6" type="ORF">IEW27_06185</name>
    <name evidence="7" type="ORF">LNP80_03100</name>
</gene>
<keyword evidence="3" id="KW-0804">Transcription</keyword>
<keyword evidence="2" id="KW-0238">DNA-binding</keyword>
<dbReference type="Gene3D" id="2.60.120.10">
    <property type="entry name" value="Jelly Rolls"/>
    <property type="match status" value="1"/>
</dbReference>
<dbReference type="InterPro" id="IPR012318">
    <property type="entry name" value="HTH_CRP"/>
</dbReference>
<dbReference type="InterPro" id="IPR036390">
    <property type="entry name" value="WH_DNA-bd_sf"/>
</dbReference>
<comment type="caution">
    <text evidence="7">The sequence shown here is derived from an EMBL/GenBank/DDBJ whole genome shotgun (WGS) entry which is preliminary data.</text>
</comment>
<dbReference type="CDD" id="cd00092">
    <property type="entry name" value="HTH_CRP"/>
    <property type="match status" value="1"/>
</dbReference>
<evidence type="ECO:0000259" key="4">
    <source>
        <dbReference type="PROSITE" id="PS50042"/>
    </source>
</evidence>
<dbReference type="CDD" id="cd00038">
    <property type="entry name" value="CAP_ED"/>
    <property type="match status" value="1"/>
</dbReference>
<feature type="domain" description="Cyclic nucleotide-binding" evidence="4">
    <location>
        <begin position="16"/>
        <end position="100"/>
    </location>
</feature>
<dbReference type="InterPro" id="IPR036388">
    <property type="entry name" value="WH-like_DNA-bd_sf"/>
</dbReference>
<evidence type="ECO:0000259" key="5">
    <source>
        <dbReference type="PROSITE" id="PS51063"/>
    </source>
</evidence>
<accession>A0A9Q3UTL0</accession>
<dbReference type="PROSITE" id="PS51063">
    <property type="entry name" value="HTH_CRP_2"/>
    <property type="match status" value="1"/>
</dbReference>
<dbReference type="RefSeq" id="WP_191178757.1">
    <property type="nucleotide sequence ID" value="NZ_JACXXP010000004.1"/>
</dbReference>
<evidence type="ECO:0000256" key="3">
    <source>
        <dbReference type="ARBA" id="ARBA00023163"/>
    </source>
</evidence>
<dbReference type="SMART" id="SM00100">
    <property type="entry name" value="cNMP"/>
    <property type="match status" value="1"/>
</dbReference>
<dbReference type="Gene3D" id="1.10.10.10">
    <property type="entry name" value="Winged helix-like DNA-binding domain superfamily/Winged helix DNA-binding domain"/>
    <property type="match status" value="1"/>
</dbReference>
<dbReference type="PRINTS" id="PR00034">
    <property type="entry name" value="HTHCRP"/>
</dbReference>
<evidence type="ECO:0000256" key="1">
    <source>
        <dbReference type="ARBA" id="ARBA00023015"/>
    </source>
</evidence>
<reference evidence="6" key="3">
    <citation type="submission" date="2024-05" db="EMBL/GenBank/DDBJ databases">
        <title>Description of novel Chryseobacterium sp. strain C-2.</title>
        <authorList>
            <person name="Saticioglu I.B."/>
        </authorList>
    </citation>
    <scope>NUCLEOTIDE SEQUENCE</scope>
    <source>
        <strain evidence="6">C-2</strain>
    </source>
</reference>
<dbReference type="AlphaFoldDB" id="A0A9Q3UTL0"/>
<dbReference type="Proteomes" id="UP001107960">
    <property type="component" value="Unassembled WGS sequence"/>
</dbReference>
<keyword evidence="8" id="KW-1185">Reference proteome</keyword>
<dbReference type="SMART" id="SM00419">
    <property type="entry name" value="HTH_CRP"/>
    <property type="match status" value="1"/>
</dbReference>
<dbReference type="InterPro" id="IPR050397">
    <property type="entry name" value="Env_Response_Regulators"/>
</dbReference>